<gene>
    <name evidence="1" type="ORF">Zmor_024211</name>
</gene>
<dbReference type="AlphaFoldDB" id="A0AA38I2N6"/>
<organism evidence="1 2">
    <name type="scientific">Zophobas morio</name>
    <dbReference type="NCBI Taxonomy" id="2755281"/>
    <lineage>
        <taxon>Eukaryota</taxon>
        <taxon>Metazoa</taxon>
        <taxon>Ecdysozoa</taxon>
        <taxon>Arthropoda</taxon>
        <taxon>Hexapoda</taxon>
        <taxon>Insecta</taxon>
        <taxon>Pterygota</taxon>
        <taxon>Neoptera</taxon>
        <taxon>Endopterygota</taxon>
        <taxon>Coleoptera</taxon>
        <taxon>Polyphaga</taxon>
        <taxon>Cucujiformia</taxon>
        <taxon>Tenebrionidae</taxon>
        <taxon>Zophobas</taxon>
    </lineage>
</organism>
<dbReference type="Proteomes" id="UP001168821">
    <property type="component" value="Unassembled WGS sequence"/>
</dbReference>
<sequence length="111" mass="12942">MDAERRIESFLGPQSRLPLWSRVDTVSNDDSPINAVRTSRKLSTAIGVVRARRMGLFRNSISLNAQESELKFMPKNETRGERKENLRNKYKEKNTLFTISINKYSKNYRDC</sequence>
<reference evidence="1" key="1">
    <citation type="journal article" date="2023" name="G3 (Bethesda)">
        <title>Whole genome assemblies of Zophobas morio and Tenebrio molitor.</title>
        <authorList>
            <person name="Kaur S."/>
            <person name="Stinson S.A."/>
            <person name="diCenzo G.C."/>
        </authorList>
    </citation>
    <scope>NUCLEOTIDE SEQUENCE</scope>
    <source>
        <strain evidence="1">QUZm001</strain>
    </source>
</reference>
<comment type="caution">
    <text evidence="1">The sequence shown here is derived from an EMBL/GenBank/DDBJ whole genome shotgun (WGS) entry which is preliminary data.</text>
</comment>
<name>A0AA38I2N6_9CUCU</name>
<keyword evidence="2" id="KW-1185">Reference proteome</keyword>
<evidence type="ECO:0000313" key="2">
    <source>
        <dbReference type="Proteomes" id="UP001168821"/>
    </source>
</evidence>
<proteinExistence type="predicted"/>
<protein>
    <submittedName>
        <fullName evidence="1">Uncharacterized protein</fullName>
    </submittedName>
</protein>
<evidence type="ECO:0000313" key="1">
    <source>
        <dbReference type="EMBL" id="KAJ3646632.1"/>
    </source>
</evidence>
<accession>A0AA38I2N6</accession>
<dbReference type="EMBL" id="JALNTZ010000007">
    <property type="protein sequence ID" value="KAJ3646632.1"/>
    <property type="molecule type" value="Genomic_DNA"/>
</dbReference>